<organism evidence="1 2">
    <name type="scientific">Marivirga tractuosa (strain ATCC 23168 / DSM 4126 / NBRC 15989 / NCIMB 1408 / VKM B-1430 / H-43)</name>
    <name type="common">Microscilla tractuosa</name>
    <name type="synonym">Flexibacter tractuosus</name>
    <dbReference type="NCBI Taxonomy" id="643867"/>
    <lineage>
        <taxon>Bacteria</taxon>
        <taxon>Pseudomonadati</taxon>
        <taxon>Bacteroidota</taxon>
        <taxon>Cytophagia</taxon>
        <taxon>Cytophagales</taxon>
        <taxon>Marivirgaceae</taxon>
        <taxon>Marivirga</taxon>
    </lineage>
</organism>
<accession>E4TNH4</accession>
<dbReference type="OrthoDB" id="985336at2"/>
<dbReference type="EMBL" id="CP002349">
    <property type="protein sequence ID" value="ADR20431.1"/>
    <property type="molecule type" value="Genomic_DNA"/>
</dbReference>
<dbReference type="KEGG" id="mtt:Ftrac_0425"/>
<evidence type="ECO:0000313" key="2">
    <source>
        <dbReference type="Proteomes" id="UP000008720"/>
    </source>
</evidence>
<dbReference type="AlphaFoldDB" id="E4TNH4"/>
<evidence type="ECO:0000313" key="1">
    <source>
        <dbReference type="EMBL" id="ADR20431.1"/>
    </source>
</evidence>
<keyword evidence="2" id="KW-1185">Reference proteome</keyword>
<dbReference type="STRING" id="643867.Ftrac_0425"/>
<proteinExistence type="predicted"/>
<gene>
    <name evidence="1" type="ordered locus">Ftrac_0425</name>
</gene>
<sequence>MRSLGSLLRGGFVPNREQVFFQAYSEVPSLKFVDIEKRKRRPVDYIFKPHEHDDLDKYYLWPYFPGKRIEAVILTKPIPFFPQGKKLQLVDGALRYKDLIIYNEEMIYMFPTFFRPVYIGDY</sequence>
<dbReference type="Proteomes" id="UP000008720">
    <property type="component" value="Chromosome"/>
</dbReference>
<reference evidence="1 2" key="1">
    <citation type="journal article" date="2011" name="Stand. Genomic Sci.">
        <title>Complete genome sequence of Marivirga tractuosa type strain (H-43).</title>
        <authorList>
            <person name="Pagani I."/>
            <person name="Chertkov O."/>
            <person name="Lapidus A."/>
            <person name="Lucas S."/>
            <person name="Del Rio T.G."/>
            <person name="Tice H."/>
            <person name="Copeland A."/>
            <person name="Cheng J.F."/>
            <person name="Nolan M."/>
            <person name="Saunders E."/>
            <person name="Pitluck S."/>
            <person name="Held B."/>
            <person name="Goodwin L."/>
            <person name="Liolios K."/>
            <person name="Ovchinikova G."/>
            <person name="Ivanova N."/>
            <person name="Mavromatis K."/>
            <person name="Pati A."/>
            <person name="Chen A."/>
            <person name="Palaniappan K."/>
            <person name="Land M."/>
            <person name="Hauser L."/>
            <person name="Jeffries C.D."/>
            <person name="Detter J.C."/>
            <person name="Han C."/>
            <person name="Tapia R."/>
            <person name="Ngatchou-Djao O.D."/>
            <person name="Rohde M."/>
            <person name="Goker M."/>
            <person name="Spring S."/>
            <person name="Sikorski J."/>
            <person name="Woyke T."/>
            <person name="Bristow J."/>
            <person name="Eisen J.A."/>
            <person name="Markowitz V."/>
            <person name="Hugenholtz P."/>
            <person name="Klenk H.P."/>
            <person name="Kyrpides N.C."/>
        </authorList>
    </citation>
    <scope>NUCLEOTIDE SEQUENCE [LARGE SCALE GENOMIC DNA]</scope>
    <source>
        <strain evidence="2">ATCC 23168 / DSM 4126 / NBRC 15989 / NCIMB 1408 / VKM B-1430 / H-43</strain>
    </source>
</reference>
<dbReference type="HOGENOM" id="CLU_2023945_0_0_10"/>
<protein>
    <submittedName>
        <fullName evidence="1">Uncharacterized protein</fullName>
    </submittedName>
</protein>
<dbReference type="RefSeq" id="WP_013452582.1">
    <property type="nucleotide sequence ID" value="NC_014759.1"/>
</dbReference>
<name>E4TNH4_MARTH</name>